<reference evidence="8" key="1">
    <citation type="submission" date="2023-10" db="EMBL/GenBank/DDBJ databases">
        <title>Genome assemblies of two species of porcelain crab, Petrolisthes cinctipes and Petrolisthes manimaculis (Anomura: Porcellanidae).</title>
        <authorList>
            <person name="Angst P."/>
        </authorList>
    </citation>
    <scope>NUCLEOTIDE SEQUENCE</scope>
    <source>
        <strain evidence="8">PB745_01</strain>
        <tissue evidence="8">Gill</tissue>
    </source>
</reference>
<evidence type="ECO:0000256" key="3">
    <source>
        <dbReference type="ARBA" id="ARBA00022656"/>
    </source>
</evidence>
<dbReference type="GO" id="GO:0004867">
    <property type="term" value="F:serine-type endopeptidase inhibitor activity"/>
    <property type="evidence" value="ECO:0007669"/>
    <property type="project" value="UniProtKB-KW"/>
</dbReference>
<dbReference type="PROSITE" id="PS50279">
    <property type="entry name" value="BPTI_KUNITZ_2"/>
    <property type="match status" value="1"/>
</dbReference>
<evidence type="ECO:0000256" key="5">
    <source>
        <dbReference type="ARBA" id="ARBA00022900"/>
    </source>
</evidence>
<accession>A0AAE1EHA9</accession>
<keyword evidence="3" id="KW-0800">Toxin</keyword>
<keyword evidence="6" id="KW-1015">Disulfide bond</keyword>
<evidence type="ECO:0000256" key="4">
    <source>
        <dbReference type="ARBA" id="ARBA00022690"/>
    </source>
</evidence>
<dbReference type="Pfam" id="PF00014">
    <property type="entry name" value="Kunitz_BPTI"/>
    <property type="match status" value="1"/>
</dbReference>
<evidence type="ECO:0000259" key="7">
    <source>
        <dbReference type="PROSITE" id="PS50279"/>
    </source>
</evidence>
<dbReference type="SUPFAM" id="SSF49899">
    <property type="entry name" value="Concanavalin A-like lectins/glucanases"/>
    <property type="match status" value="1"/>
</dbReference>
<name>A0AAE1EHA9_PETCI</name>
<dbReference type="Gene3D" id="2.60.120.200">
    <property type="match status" value="1"/>
</dbReference>
<dbReference type="Gene3D" id="4.10.410.10">
    <property type="entry name" value="Pancreatic trypsin inhibitor Kunitz domain"/>
    <property type="match status" value="1"/>
</dbReference>
<dbReference type="SUPFAM" id="SSF57362">
    <property type="entry name" value="BPTI-like"/>
    <property type="match status" value="1"/>
</dbReference>
<dbReference type="Proteomes" id="UP001286313">
    <property type="component" value="Unassembled WGS sequence"/>
</dbReference>
<sequence length="151" mass="16965">HPEPQYLAVTLTASNTIYVEANFGSGAVSDEVGRDLNHMTWNTLTLVHQHNTIQIYLNSALESTLVVPGDIRYLHLDPDIYIGNAPNLTRYCGLPVDRGNTDREECHQDLPRYHYHVPTASCLPFNYSGCGGNDNTFLDYDTCMSTCLQVW</sequence>
<proteinExistence type="predicted"/>
<evidence type="ECO:0000313" key="8">
    <source>
        <dbReference type="EMBL" id="KAK3852254.1"/>
    </source>
</evidence>
<dbReference type="AlphaFoldDB" id="A0AAE1EHA9"/>
<evidence type="ECO:0000256" key="2">
    <source>
        <dbReference type="ARBA" id="ARBA00022525"/>
    </source>
</evidence>
<comment type="caution">
    <text evidence="8">The sequence shown here is derived from an EMBL/GenBank/DDBJ whole genome shotgun (WGS) entry which is preliminary data.</text>
</comment>
<organism evidence="8 9">
    <name type="scientific">Petrolisthes cinctipes</name>
    <name type="common">Flat porcelain crab</name>
    <dbReference type="NCBI Taxonomy" id="88211"/>
    <lineage>
        <taxon>Eukaryota</taxon>
        <taxon>Metazoa</taxon>
        <taxon>Ecdysozoa</taxon>
        <taxon>Arthropoda</taxon>
        <taxon>Crustacea</taxon>
        <taxon>Multicrustacea</taxon>
        <taxon>Malacostraca</taxon>
        <taxon>Eumalacostraca</taxon>
        <taxon>Eucarida</taxon>
        <taxon>Decapoda</taxon>
        <taxon>Pleocyemata</taxon>
        <taxon>Anomura</taxon>
        <taxon>Galatheoidea</taxon>
        <taxon>Porcellanidae</taxon>
        <taxon>Petrolisthes</taxon>
    </lineage>
</organism>
<dbReference type="InterPro" id="IPR002223">
    <property type="entry name" value="Kunitz_BPTI"/>
</dbReference>
<keyword evidence="9" id="KW-1185">Reference proteome</keyword>
<comment type="subcellular location">
    <subcellularLocation>
        <location evidence="1">Secreted</location>
    </subcellularLocation>
</comment>
<dbReference type="InterPro" id="IPR036880">
    <property type="entry name" value="Kunitz_BPTI_sf"/>
</dbReference>
<dbReference type="InterPro" id="IPR020901">
    <property type="entry name" value="Prtase_inh_Kunz-CS"/>
</dbReference>
<evidence type="ECO:0000256" key="1">
    <source>
        <dbReference type="ARBA" id="ARBA00004613"/>
    </source>
</evidence>
<keyword evidence="5" id="KW-0722">Serine protease inhibitor</keyword>
<dbReference type="Pfam" id="PF02210">
    <property type="entry name" value="Laminin_G_2"/>
    <property type="match status" value="1"/>
</dbReference>
<evidence type="ECO:0000313" key="9">
    <source>
        <dbReference type="Proteomes" id="UP001286313"/>
    </source>
</evidence>
<dbReference type="PRINTS" id="PR00759">
    <property type="entry name" value="BASICPTASE"/>
</dbReference>
<keyword evidence="4" id="KW-0646">Protease inhibitor</keyword>
<dbReference type="PANTHER" id="PTHR10083:SF217">
    <property type="entry name" value="BOOPHILIN-H2"/>
    <property type="match status" value="1"/>
</dbReference>
<dbReference type="CDD" id="cd00109">
    <property type="entry name" value="Kunitz-type"/>
    <property type="match status" value="1"/>
</dbReference>
<dbReference type="InterPro" id="IPR050098">
    <property type="entry name" value="TFPI/VKTCI-like"/>
</dbReference>
<feature type="non-terminal residue" evidence="8">
    <location>
        <position position="1"/>
    </location>
</feature>
<dbReference type="EMBL" id="JAWQEG010007516">
    <property type="protein sequence ID" value="KAK3852254.1"/>
    <property type="molecule type" value="Genomic_DNA"/>
</dbReference>
<dbReference type="PANTHER" id="PTHR10083">
    <property type="entry name" value="KUNITZ-TYPE PROTEASE INHIBITOR-RELATED"/>
    <property type="match status" value="1"/>
</dbReference>
<protein>
    <recommendedName>
        <fullName evidence="7">BPTI/Kunitz inhibitor domain-containing protein</fullName>
    </recommendedName>
</protein>
<dbReference type="GO" id="GO:0005615">
    <property type="term" value="C:extracellular space"/>
    <property type="evidence" value="ECO:0007669"/>
    <property type="project" value="TreeGrafter"/>
</dbReference>
<gene>
    <name evidence="8" type="ORF">Pcinc_041148</name>
</gene>
<dbReference type="SMART" id="SM00131">
    <property type="entry name" value="KU"/>
    <property type="match status" value="1"/>
</dbReference>
<dbReference type="InterPro" id="IPR013320">
    <property type="entry name" value="ConA-like_dom_sf"/>
</dbReference>
<feature type="domain" description="BPTI/Kunitz inhibitor" evidence="7">
    <location>
        <begin position="92"/>
        <end position="147"/>
    </location>
</feature>
<keyword evidence="2" id="KW-0964">Secreted</keyword>
<dbReference type="InterPro" id="IPR001791">
    <property type="entry name" value="Laminin_G"/>
</dbReference>
<evidence type="ECO:0000256" key="6">
    <source>
        <dbReference type="ARBA" id="ARBA00023157"/>
    </source>
</evidence>
<dbReference type="PROSITE" id="PS00280">
    <property type="entry name" value="BPTI_KUNITZ_1"/>
    <property type="match status" value="1"/>
</dbReference>